<keyword evidence="6" id="KW-0614">Plasmid</keyword>
<keyword evidence="2" id="KW-0805">Transcription regulation</keyword>
<evidence type="ECO:0000259" key="4">
    <source>
        <dbReference type="SMART" id="SM00385"/>
    </source>
</evidence>
<reference evidence="5" key="3">
    <citation type="submission" date="2023-12" db="EMBL/GenBank/DDBJ databases">
        <authorList>
            <person name="Sun Q."/>
            <person name="Inoue M."/>
        </authorList>
    </citation>
    <scope>NUCLEOTIDE SEQUENCE</scope>
    <source>
        <strain evidence="5">JCM 12289</strain>
    </source>
</reference>
<dbReference type="SUPFAM" id="SSF47954">
    <property type="entry name" value="Cyclin-like"/>
    <property type="match status" value="2"/>
</dbReference>
<dbReference type="InterPro" id="IPR000812">
    <property type="entry name" value="TFIIB"/>
</dbReference>
<dbReference type="Gene3D" id="1.10.472.10">
    <property type="entry name" value="Cyclin-like"/>
    <property type="match status" value="2"/>
</dbReference>
<dbReference type="Proteomes" id="UP001500962">
    <property type="component" value="Unassembled WGS sequence"/>
</dbReference>
<accession>A0AAV3SI12</accession>
<reference evidence="6" key="2">
    <citation type="submission" date="2022-04" db="EMBL/GenBank/DDBJ databases">
        <title>Sequencing and genomic assembly of Halococcus dombrowskii.</title>
        <authorList>
            <person name="Lim S.W."/>
            <person name="MacLea K.S."/>
        </authorList>
    </citation>
    <scope>NUCLEOTIDE SEQUENCE</scope>
    <source>
        <strain evidence="6">H4</strain>
        <plasmid evidence="6">unnamed4</plasmid>
    </source>
</reference>
<dbReference type="InterPro" id="IPR013150">
    <property type="entry name" value="TFIIB_cyclin"/>
</dbReference>
<gene>
    <name evidence="5" type="ORF">GCM10008985_21790</name>
    <name evidence="6" type="ORF">MUK72_19350</name>
</gene>
<evidence type="ECO:0000256" key="2">
    <source>
        <dbReference type="ARBA" id="ARBA00023015"/>
    </source>
</evidence>
<dbReference type="Proteomes" id="UP000830542">
    <property type="component" value="Plasmid unnamed4"/>
</dbReference>
<proteinExistence type="predicted"/>
<dbReference type="KEGG" id="hdo:MUK72_19350"/>
<protein>
    <submittedName>
        <fullName evidence="6">Transcription initiation factor IIB family protein</fullName>
    </submittedName>
</protein>
<dbReference type="AlphaFoldDB" id="A0AAV3SI12"/>
<keyword evidence="1" id="KW-0677">Repeat</keyword>
<dbReference type="EMBL" id="BAAADN010000031">
    <property type="protein sequence ID" value="GAA0464565.1"/>
    <property type="molecule type" value="Genomic_DNA"/>
</dbReference>
<dbReference type="Pfam" id="PF00382">
    <property type="entry name" value="TFIIB"/>
    <property type="match status" value="2"/>
</dbReference>
<evidence type="ECO:0000313" key="7">
    <source>
        <dbReference type="Proteomes" id="UP000830542"/>
    </source>
</evidence>
<organism evidence="5 8">
    <name type="scientific">Halococcus dombrowskii</name>
    <dbReference type="NCBI Taxonomy" id="179637"/>
    <lineage>
        <taxon>Archaea</taxon>
        <taxon>Methanobacteriati</taxon>
        <taxon>Methanobacteriota</taxon>
        <taxon>Stenosarchaea group</taxon>
        <taxon>Halobacteria</taxon>
        <taxon>Halobacteriales</taxon>
        <taxon>Halococcaceae</taxon>
        <taxon>Halococcus</taxon>
    </lineage>
</organism>
<dbReference type="InterPro" id="IPR013763">
    <property type="entry name" value="Cyclin-like_dom"/>
</dbReference>
<geneLocation type="plasmid" evidence="6 7">
    <name>unnamed4</name>
</geneLocation>
<sequence length="203" mass="22126">MNERQQAAVAELADDLDAPESVREIAHALAYRAFAAEMQMGRSIEVIAASAVYAAFRRDGESHTLDEVSAEADVDRTKLGRMYRCLADELDIGLEPANPHEFVERFADSLDIEDRTEAQAHEIVTKSVEAGLHAGIKPAGVAAAAVYLADCDRHGRLTQQEIAAVAGVSVVTIRSRFNEQAHLLGGDEHGKIPASRWQYLDTD</sequence>
<feature type="domain" description="Cyclin-like" evidence="4">
    <location>
        <begin position="101"/>
        <end position="182"/>
    </location>
</feature>
<dbReference type="RefSeq" id="WP_244706845.1">
    <property type="nucleotide sequence ID" value="NZ_BAAADN010000031.1"/>
</dbReference>
<dbReference type="PANTHER" id="PTHR11618:SF13">
    <property type="entry name" value="TRANSCRIPTION INITIATION FACTOR IIB"/>
    <property type="match status" value="1"/>
</dbReference>
<name>A0AAV3SI12_HALDO</name>
<dbReference type="GO" id="GO:0097550">
    <property type="term" value="C:transcription preinitiation complex"/>
    <property type="evidence" value="ECO:0007669"/>
    <property type="project" value="TreeGrafter"/>
</dbReference>
<keyword evidence="7" id="KW-1185">Reference proteome</keyword>
<evidence type="ECO:0000313" key="5">
    <source>
        <dbReference type="EMBL" id="GAA0464565.1"/>
    </source>
</evidence>
<evidence type="ECO:0000256" key="1">
    <source>
        <dbReference type="ARBA" id="ARBA00022737"/>
    </source>
</evidence>
<evidence type="ECO:0000256" key="3">
    <source>
        <dbReference type="ARBA" id="ARBA00023163"/>
    </source>
</evidence>
<dbReference type="InterPro" id="IPR036915">
    <property type="entry name" value="Cyclin-like_sf"/>
</dbReference>
<evidence type="ECO:0000313" key="8">
    <source>
        <dbReference type="Proteomes" id="UP001500962"/>
    </source>
</evidence>
<reference evidence="5" key="1">
    <citation type="journal article" date="2014" name="Int. J. Syst. Evol. Microbiol.">
        <title>Complete genome sequence of Corynebacterium casei LMG S-19264T (=DSM 44701T), isolated from a smear-ripened cheese.</title>
        <authorList>
            <consortium name="US DOE Joint Genome Institute (JGI-PGF)"/>
            <person name="Walter F."/>
            <person name="Albersmeier A."/>
            <person name="Kalinowski J."/>
            <person name="Ruckert C."/>
        </authorList>
    </citation>
    <scope>NUCLEOTIDE SEQUENCE</scope>
    <source>
        <strain evidence="5">JCM 12289</strain>
    </source>
</reference>
<dbReference type="SMART" id="SM00385">
    <property type="entry name" value="CYCLIN"/>
    <property type="match status" value="2"/>
</dbReference>
<keyword evidence="3" id="KW-0804">Transcription</keyword>
<evidence type="ECO:0000313" key="6">
    <source>
        <dbReference type="EMBL" id="UOO97308.1"/>
    </source>
</evidence>
<dbReference type="GO" id="GO:0017025">
    <property type="term" value="F:TBP-class protein binding"/>
    <property type="evidence" value="ECO:0007669"/>
    <property type="project" value="InterPro"/>
</dbReference>
<dbReference type="PANTHER" id="PTHR11618">
    <property type="entry name" value="TRANSCRIPTION INITIATION FACTOR IIB-RELATED"/>
    <property type="match status" value="1"/>
</dbReference>
<dbReference type="GO" id="GO:0070897">
    <property type="term" value="P:transcription preinitiation complex assembly"/>
    <property type="evidence" value="ECO:0007669"/>
    <property type="project" value="InterPro"/>
</dbReference>
<feature type="domain" description="Cyclin-like" evidence="4">
    <location>
        <begin position="7"/>
        <end position="88"/>
    </location>
</feature>
<dbReference type="PRINTS" id="PR00685">
    <property type="entry name" value="TIFACTORIIB"/>
</dbReference>
<dbReference type="EMBL" id="CP095009">
    <property type="protein sequence ID" value="UOO97308.1"/>
    <property type="molecule type" value="Genomic_DNA"/>
</dbReference>
<dbReference type="GeneID" id="71764052"/>